<dbReference type="InterPro" id="IPR050171">
    <property type="entry name" value="MFS_Transporters"/>
</dbReference>
<evidence type="ECO:0000313" key="10">
    <source>
        <dbReference type="Proteomes" id="UP000029443"/>
    </source>
</evidence>
<comment type="subcellular location">
    <subcellularLocation>
        <location evidence="1">Cell membrane</location>
        <topology evidence="1">Multi-pass membrane protein</topology>
    </subcellularLocation>
</comment>
<keyword evidence="6 7" id="KW-0472">Membrane</keyword>
<protein>
    <submittedName>
        <fullName evidence="9">Major facilitator family transporter</fullName>
    </submittedName>
</protein>
<dbReference type="PROSITE" id="PS50850">
    <property type="entry name" value="MFS"/>
    <property type="match status" value="1"/>
</dbReference>
<dbReference type="Gene3D" id="1.20.1250.20">
    <property type="entry name" value="MFS general substrate transporter like domains"/>
    <property type="match status" value="1"/>
</dbReference>
<accession>A0ABR4W9A9</accession>
<dbReference type="RefSeq" id="WP_035249970.1">
    <property type="nucleotide sequence ID" value="NZ_ARXU01000015.1"/>
</dbReference>
<feature type="transmembrane region" description="Helical" evidence="7">
    <location>
        <begin position="215"/>
        <end position="239"/>
    </location>
</feature>
<feature type="transmembrane region" description="Helical" evidence="7">
    <location>
        <begin position="251"/>
        <end position="270"/>
    </location>
</feature>
<gene>
    <name evidence="9" type="ORF">T9A_02946</name>
</gene>
<sequence>MSASSSRVLQRTELKTTGYLATIFALRMFGLFMILPIFAVYGQSLEGATPLLIGTAIGAYGLMQALLQIPFGMLSDRFGRRPLLLIGLLLFVAGGVVAAMSDHIHGVIAGRALQGSGAIASVIMALIGDVVSEKHRTRAMALIGMSVGGSFVLALILGPLLASWLGLSGLFWMTSVMGVFALLVALVVPAPRALQGEALPVGVRFRRVLANKTLLRFDLGIFTLHLIMTASFVVVPALLSERLGLGLRSHSLIYLGVLVAGFVAMVPLIIRAERRGAVPVKRLAVVLLAVSQILLALAGAELWHFVLALLVFFAAFNLLEALLPSLVGRAAPAGTRGTAMGVYSTSQFLGVFVGGQLGGALYQWVGAEAVFYGCAVLAAIWLVVLTGLRELPKLDNRVLMLAPGQDWQKLARELQTVPGVVETVIVEEQALALLKVDAGELDEARLAGLAGAGQS</sequence>
<comment type="caution">
    <text evidence="9">The sequence shown here is derived from an EMBL/GenBank/DDBJ whole genome shotgun (WGS) entry which is preliminary data.</text>
</comment>
<feature type="transmembrane region" description="Helical" evidence="7">
    <location>
        <begin position="139"/>
        <end position="164"/>
    </location>
</feature>
<evidence type="ECO:0000256" key="1">
    <source>
        <dbReference type="ARBA" id="ARBA00004651"/>
    </source>
</evidence>
<dbReference type="InterPro" id="IPR011701">
    <property type="entry name" value="MFS"/>
</dbReference>
<evidence type="ECO:0000256" key="7">
    <source>
        <dbReference type="SAM" id="Phobius"/>
    </source>
</evidence>
<feature type="transmembrane region" description="Helical" evidence="7">
    <location>
        <begin position="340"/>
        <end position="364"/>
    </location>
</feature>
<feature type="transmembrane region" description="Helical" evidence="7">
    <location>
        <begin position="83"/>
        <end position="101"/>
    </location>
</feature>
<feature type="transmembrane region" description="Helical" evidence="7">
    <location>
        <begin position="306"/>
        <end position="328"/>
    </location>
</feature>
<evidence type="ECO:0000256" key="5">
    <source>
        <dbReference type="ARBA" id="ARBA00022989"/>
    </source>
</evidence>
<feature type="transmembrane region" description="Helical" evidence="7">
    <location>
        <begin position="107"/>
        <end position="127"/>
    </location>
</feature>
<dbReference type="CDD" id="cd17472">
    <property type="entry name" value="MFS_YajR_like"/>
    <property type="match status" value="1"/>
</dbReference>
<dbReference type="PANTHER" id="PTHR23517">
    <property type="entry name" value="RESISTANCE PROTEIN MDTM, PUTATIVE-RELATED-RELATED"/>
    <property type="match status" value="1"/>
</dbReference>
<evidence type="ECO:0000313" key="9">
    <source>
        <dbReference type="EMBL" id="KGD59990.1"/>
    </source>
</evidence>
<feature type="transmembrane region" description="Helical" evidence="7">
    <location>
        <begin position="370"/>
        <end position="388"/>
    </location>
</feature>
<keyword evidence="2" id="KW-0813">Transport</keyword>
<evidence type="ECO:0000256" key="4">
    <source>
        <dbReference type="ARBA" id="ARBA00022692"/>
    </source>
</evidence>
<dbReference type="EMBL" id="ARXU01000015">
    <property type="protein sequence ID" value="KGD59990.1"/>
    <property type="molecule type" value="Genomic_DNA"/>
</dbReference>
<evidence type="ECO:0000256" key="6">
    <source>
        <dbReference type="ARBA" id="ARBA00023136"/>
    </source>
</evidence>
<feature type="transmembrane region" description="Helical" evidence="7">
    <location>
        <begin position="20"/>
        <end position="39"/>
    </location>
</feature>
<dbReference type="Proteomes" id="UP000029443">
    <property type="component" value="Unassembled WGS sequence"/>
</dbReference>
<feature type="transmembrane region" description="Helical" evidence="7">
    <location>
        <begin position="51"/>
        <end position="71"/>
    </location>
</feature>
<feature type="transmembrane region" description="Helical" evidence="7">
    <location>
        <begin position="282"/>
        <end position="300"/>
    </location>
</feature>
<evidence type="ECO:0000256" key="3">
    <source>
        <dbReference type="ARBA" id="ARBA00022475"/>
    </source>
</evidence>
<feature type="domain" description="Major facilitator superfamily (MFS) profile" evidence="8">
    <location>
        <begin position="16"/>
        <end position="393"/>
    </location>
</feature>
<proteinExistence type="predicted"/>
<name>A0ABR4W9A9_9GAMM</name>
<dbReference type="Gene3D" id="3.30.70.100">
    <property type="match status" value="1"/>
</dbReference>
<evidence type="ECO:0000259" key="8">
    <source>
        <dbReference type="PROSITE" id="PS50850"/>
    </source>
</evidence>
<keyword evidence="3" id="KW-1003">Cell membrane</keyword>
<reference evidence="9 10" key="1">
    <citation type="submission" date="2012-09" db="EMBL/GenBank/DDBJ databases">
        <title>Genome Sequence of alkane-degrading Bacterium Alcanivorax jadensis T9.</title>
        <authorList>
            <person name="Lai Q."/>
            <person name="Shao Z."/>
        </authorList>
    </citation>
    <scope>NUCLEOTIDE SEQUENCE [LARGE SCALE GENOMIC DNA]</scope>
    <source>
        <strain evidence="9 10">T9</strain>
    </source>
</reference>
<keyword evidence="10" id="KW-1185">Reference proteome</keyword>
<feature type="transmembrane region" description="Helical" evidence="7">
    <location>
        <begin position="170"/>
        <end position="194"/>
    </location>
</feature>
<dbReference type="Pfam" id="PF07690">
    <property type="entry name" value="MFS_1"/>
    <property type="match status" value="1"/>
</dbReference>
<dbReference type="InterPro" id="IPR036259">
    <property type="entry name" value="MFS_trans_sf"/>
</dbReference>
<dbReference type="SUPFAM" id="SSF103473">
    <property type="entry name" value="MFS general substrate transporter"/>
    <property type="match status" value="1"/>
</dbReference>
<evidence type="ECO:0000256" key="2">
    <source>
        <dbReference type="ARBA" id="ARBA00022448"/>
    </source>
</evidence>
<dbReference type="InterPro" id="IPR020846">
    <property type="entry name" value="MFS_dom"/>
</dbReference>
<keyword evidence="5 7" id="KW-1133">Transmembrane helix</keyword>
<organism evidence="9 10">
    <name type="scientific">Alcanivorax jadensis T9</name>
    <dbReference type="NCBI Taxonomy" id="1177181"/>
    <lineage>
        <taxon>Bacteria</taxon>
        <taxon>Pseudomonadati</taxon>
        <taxon>Pseudomonadota</taxon>
        <taxon>Gammaproteobacteria</taxon>
        <taxon>Oceanospirillales</taxon>
        <taxon>Alcanivoracaceae</taxon>
        <taxon>Alcanivorax</taxon>
    </lineage>
</organism>
<dbReference type="PANTHER" id="PTHR23517:SF2">
    <property type="entry name" value="MULTIDRUG RESISTANCE PROTEIN MDTH"/>
    <property type="match status" value="1"/>
</dbReference>
<keyword evidence="4 7" id="KW-0812">Transmembrane</keyword>